<dbReference type="GO" id="GO:0004822">
    <property type="term" value="F:isoleucine-tRNA ligase activity"/>
    <property type="evidence" value="ECO:0007669"/>
    <property type="project" value="UniProtKB-UniRule"/>
</dbReference>
<dbReference type="InterPro" id="IPR009008">
    <property type="entry name" value="Val/Leu/Ile-tRNA-synth_edit"/>
</dbReference>
<organism evidence="13 14">
    <name type="scientific">Thermofilum pendens (strain DSM 2475 / Hrk 5)</name>
    <dbReference type="NCBI Taxonomy" id="368408"/>
    <lineage>
        <taxon>Archaea</taxon>
        <taxon>Thermoproteota</taxon>
        <taxon>Thermoprotei</taxon>
        <taxon>Thermofilales</taxon>
        <taxon>Thermofilaceae</taxon>
        <taxon>Thermofilum</taxon>
    </lineage>
</organism>
<evidence type="ECO:0000256" key="8">
    <source>
        <dbReference type="ARBA" id="ARBA00023146"/>
    </source>
</evidence>
<gene>
    <name evidence="10" type="primary">ileS</name>
    <name evidence="13" type="ordered locus">Tpen_0130</name>
</gene>
<keyword evidence="5 10" id="KW-0862">Zinc</keyword>
<dbReference type="EC" id="6.1.1.5" evidence="10"/>
<evidence type="ECO:0000256" key="6">
    <source>
        <dbReference type="ARBA" id="ARBA00022840"/>
    </source>
</evidence>
<dbReference type="Proteomes" id="UP000000641">
    <property type="component" value="Chromosome"/>
</dbReference>
<dbReference type="Pfam" id="PF08264">
    <property type="entry name" value="Anticodon_1"/>
    <property type="match status" value="1"/>
</dbReference>
<dbReference type="NCBIfam" id="TIGR00392">
    <property type="entry name" value="ileS"/>
    <property type="match status" value="1"/>
</dbReference>
<keyword evidence="8 10" id="KW-0030">Aminoacyl-tRNA synthetase</keyword>
<protein>
    <recommendedName>
        <fullName evidence="10">Isoleucine--tRNA ligase</fullName>
        <ecNumber evidence="10">6.1.1.5</ecNumber>
    </recommendedName>
    <alternativeName>
        <fullName evidence="10">Isoleucyl-tRNA synthetase</fullName>
        <shortName evidence="10">IleRS</shortName>
    </alternativeName>
</protein>
<comment type="subunit">
    <text evidence="10">Monomer.</text>
</comment>
<dbReference type="PRINTS" id="PR00984">
    <property type="entry name" value="TRNASYNTHILE"/>
</dbReference>
<keyword evidence="14" id="KW-1185">Reference proteome</keyword>
<dbReference type="Pfam" id="PF00133">
    <property type="entry name" value="tRNA-synt_1"/>
    <property type="match status" value="1"/>
</dbReference>
<comment type="subcellular location">
    <subcellularLocation>
        <location evidence="10">Cytoplasm</location>
    </subcellularLocation>
</comment>
<evidence type="ECO:0000313" key="13">
    <source>
        <dbReference type="EMBL" id="ABL77540.1"/>
    </source>
</evidence>
<dbReference type="InterPro" id="IPR013155">
    <property type="entry name" value="M/V/L/I-tRNA-synth_anticd-bd"/>
</dbReference>
<dbReference type="Gene3D" id="3.40.50.620">
    <property type="entry name" value="HUPs"/>
    <property type="match status" value="2"/>
</dbReference>
<dbReference type="GO" id="GO:0000049">
    <property type="term" value="F:tRNA binding"/>
    <property type="evidence" value="ECO:0007669"/>
    <property type="project" value="InterPro"/>
</dbReference>
<comment type="caution">
    <text evidence="10">Lacks conserved residue(s) required for the propagation of feature annotation.</text>
</comment>
<dbReference type="Gene3D" id="3.30.720.200">
    <property type="match status" value="1"/>
</dbReference>
<feature type="domain" description="Methionyl/Valyl/Leucyl/Isoleucyl-tRNA synthetase anticodon-binding" evidence="12">
    <location>
        <begin position="691"/>
        <end position="841"/>
    </location>
</feature>
<keyword evidence="4 10" id="KW-0547">Nucleotide-binding</keyword>
<evidence type="ECO:0000313" key="14">
    <source>
        <dbReference type="Proteomes" id="UP000000641"/>
    </source>
</evidence>
<accession>A1RWG0</accession>
<dbReference type="Pfam" id="PF19302">
    <property type="entry name" value="DUF5915"/>
    <property type="match status" value="1"/>
</dbReference>
<dbReference type="PANTHER" id="PTHR42780">
    <property type="entry name" value="SOLEUCYL-TRNA SYNTHETASE"/>
    <property type="match status" value="1"/>
</dbReference>
<evidence type="ECO:0000256" key="3">
    <source>
        <dbReference type="ARBA" id="ARBA00022723"/>
    </source>
</evidence>
<dbReference type="Gene3D" id="1.10.730.10">
    <property type="entry name" value="Isoleucyl-tRNA Synthetase, Domain 1"/>
    <property type="match status" value="1"/>
</dbReference>
<dbReference type="KEGG" id="tpe:Tpen_0130"/>
<dbReference type="HOGENOM" id="CLU_001493_1_1_2"/>
<feature type="domain" description="Aminoacyl-tRNA synthetase class Ia" evidence="11">
    <location>
        <begin position="20"/>
        <end position="642"/>
    </location>
</feature>
<dbReference type="CDD" id="cd00818">
    <property type="entry name" value="IleRS_core"/>
    <property type="match status" value="1"/>
</dbReference>
<name>A1RWG0_THEPD</name>
<dbReference type="SUPFAM" id="SSF47323">
    <property type="entry name" value="Anticodon-binding domain of a subclass of class I aminoacyl-tRNA synthetases"/>
    <property type="match status" value="1"/>
</dbReference>
<dbReference type="AlphaFoldDB" id="A1RWG0"/>
<dbReference type="SUPFAM" id="SSF50677">
    <property type="entry name" value="ValRS/IleRS/LeuRS editing domain"/>
    <property type="match status" value="1"/>
</dbReference>
<dbReference type="EMBL" id="CP000505">
    <property type="protein sequence ID" value="ABL77540.1"/>
    <property type="molecule type" value="Genomic_DNA"/>
</dbReference>
<dbReference type="GO" id="GO:0002161">
    <property type="term" value="F:aminoacyl-tRNA deacylase activity"/>
    <property type="evidence" value="ECO:0007669"/>
    <property type="project" value="InterPro"/>
</dbReference>
<dbReference type="GO" id="GO:0005737">
    <property type="term" value="C:cytoplasm"/>
    <property type="evidence" value="ECO:0007669"/>
    <property type="project" value="UniProtKB-SubCell"/>
</dbReference>
<dbReference type="PANTHER" id="PTHR42780:SF1">
    <property type="entry name" value="ISOLEUCINE--TRNA LIGASE, CYTOPLASMIC"/>
    <property type="match status" value="1"/>
</dbReference>
<dbReference type="CDD" id="cd07961">
    <property type="entry name" value="Anticodon_Ia_Ile_ABEc"/>
    <property type="match status" value="1"/>
</dbReference>
<comment type="domain">
    <text evidence="10">IleRS has two distinct active sites: one for aminoacylation and one for editing. The misactivated valine is translocated from the active site to the editing site, which sterically excludes the correctly activated isoleucine. The single editing site contains two valyl binding pockets, one specific for each substrate (Val-AMP or Val-tRNA(Ile)).</text>
</comment>
<dbReference type="EnsemblBacteria" id="ABL77540">
    <property type="protein sequence ID" value="ABL77540"/>
    <property type="gene ID" value="Tpen_0130"/>
</dbReference>
<evidence type="ECO:0000256" key="4">
    <source>
        <dbReference type="ARBA" id="ARBA00022741"/>
    </source>
</evidence>
<feature type="binding site" evidence="10">
    <location>
        <position position="605"/>
    </location>
    <ligand>
        <name>ATP</name>
        <dbReference type="ChEBI" id="CHEBI:30616"/>
    </ligand>
</feature>
<evidence type="ECO:0000256" key="10">
    <source>
        <dbReference type="HAMAP-Rule" id="MF_02003"/>
    </source>
</evidence>
<dbReference type="InterPro" id="IPR033709">
    <property type="entry name" value="Anticodon_Ile_ABEc"/>
</dbReference>
<dbReference type="eggNOG" id="arCOG00807">
    <property type="taxonomic scope" value="Archaea"/>
</dbReference>
<dbReference type="SUPFAM" id="SSF52374">
    <property type="entry name" value="Nucleotidylyl transferase"/>
    <property type="match status" value="1"/>
</dbReference>
<comment type="similarity">
    <text evidence="10">Belongs to the class-I aminoacyl-tRNA synthetase family. IleS type 2 subfamily.</text>
</comment>
<evidence type="ECO:0000256" key="2">
    <source>
        <dbReference type="ARBA" id="ARBA00022598"/>
    </source>
</evidence>
<sequence length="1062" mass="123690">MVKVRSLEQRFEPKKYEEEVLKFWDSAKVYDKVRESLKNSKRKYYFLDGPPYPSSSIPHVGTLWNKILKDAIIRFHRASGYSVHDQPGYDCHGLPIEVQIERKLGFKSKKDIEEFGVEKFVEECKSFALQNVEGLSRSFKDFGVSMDWDKPYLTMTDEYIESAWWLVKKAEEKGLLDYGLKVVHWCPRCETTLADYEVTEYRDLEDPSIYVKFPLKDNPKKHLLIWTTTPWTLPANVAVMVNPDLEYSWVDVGGEEVLVATERVEAVMKEAGIESYRVTGKVMGRELEGLRYVHPLEEEVDVQRKLKDAHRVVLSKEYVSAAEGTGLVHMATGHGEEDYKVGVQYGLPVFSLVDDKGFMEREAGKYAGIYHRDANKLIVDDLRSKGFLFHEGRIKHRYPVCWRCKTPLVLRATRQWYIRVTQLKERFLEEAGNVDWVPKWAGYSRFRNWLEGLRDWIISRQRYWGTPAPIWVCGSCGHRVVVGSKDELERFAGRKLELRDLHRPWVDQVVLKCPKCGGEMRRVPDVLDVWLDSGVAFYASLGYPKNEEKFRELMPVDLIIEGHDQIAGWFFSLLRCGLIAFDRSPYLRVLMHGFALDEQGREMHKSLGNYVEPRQVLEYEYGSRDVFRWFVLKNTVWEDLRFSWRGLEETYSDLNILWNVYYFATMYMSLDGFDPALHRLEDYLDRLKPEDRWILSRLGKLASTVTSSFKELNVHKAARDIRNFVVEDLSHWYVRLVRPRVWLEEDVEEKKLAYVTLYHVLLNLLVLASPILPFTTEKIYRDAFYGEGLPESIHMYSWPSGLERFIDEKVESEMSVAREIVEVALSLRMRKGVKIRQPLPALYVLTDSPDAKNAVEKLRHIISSQVNVKEVKVLESSRVRDYRRYKLTPVYRALGPVFKSEAGLVAEKISSMSDQAFIEELLRNGSAEVEVNGKRYRVTSEMVQVSEEWLEGFFGDSFSHGFVVLDLRASERELAEGFARDLLRRIQYMRKELSLPVNAEIDVSIWVPADMRKYVEEYSGFLKSEARCRNLALAESAEGVAGDYRREWEIGDFKVVIGLRRV</sequence>
<dbReference type="GO" id="GO:0006428">
    <property type="term" value="P:isoleucyl-tRNA aminoacylation"/>
    <property type="evidence" value="ECO:0007669"/>
    <property type="project" value="UniProtKB-UniRule"/>
</dbReference>
<dbReference type="HAMAP" id="MF_02003">
    <property type="entry name" value="Ile_tRNA_synth_type2"/>
    <property type="match status" value="1"/>
</dbReference>
<evidence type="ECO:0000259" key="11">
    <source>
        <dbReference type="Pfam" id="PF00133"/>
    </source>
</evidence>
<dbReference type="InterPro" id="IPR009080">
    <property type="entry name" value="tRNAsynth_Ia_anticodon-bd"/>
</dbReference>
<dbReference type="InterPro" id="IPR002301">
    <property type="entry name" value="Ile-tRNA-ligase"/>
</dbReference>
<dbReference type="InterPro" id="IPR002300">
    <property type="entry name" value="aa-tRNA-synth_Ia"/>
</dbReference>
<evidence type="ECO:0000256" key="7">
    <source>
        <dbReference type="ARBA" id="ARBA00022917"/>
    </source>
</evidence>
<keyword evidence="6 10" id="KW-0067">ATP-binding</keyword>
<dbReference type="FunFam" id="3.40.50.620:FF:000286">
    <property type="entry name" value="Isoleucine--tRNA ligase"/>
    <property type="match status" value="1"/>
</dbReference>
<comment type="cofactor">
    <cofactor evidence="10">
        <name>Zn(2+)</name>
        <dbReference type="ChEBI" id="CHEBI:29105"/>
    </cofactor>
</comment>
<dbReference type="GO" id="GO:0005524">
    <property type="term" value="F:ATP binding"/>
    <property type="evidence" value="ECO:0007669"/>
    <property type="project" value="UniProtKB-UniRule"/>
</dbReference>
<feature type="short sequence motif" description="'KMSKS' region" evidence="10">
    <location>
        <begin position="602"/>
        <end position="606"/>
    </location>
</feature>
<keyword evidence="2 10" id="KW-0436">Ligase</keyword>
<reference evidence="14" key="1">
    <citation type="journal article" date="2008" name="J. Bacteriol.">
        <title>Genome sequence of Thermofilum pendens reveals an exceptional loss of biosynthetic pathways without genome reduction.</title>
        <authorList>
            <person name="Anderson I."/>
            <person name="Rodriguez J."/>
            <person name="Susanti D."/>
            <person name="Porat I."/>
            <person name="Reich C."/>
            <person name="Ulrich L.E."/>
            <person name="Elkins J.G."/>
            <person name="Mavromatis K."/>
            <person name="Lykidis A."/>
            <person name="Kim E."/>
            <person name="Thompson L.S."/>
            <person name="Nolan M."/>
            <person name="Land M."/>
            <person name="Copeland A."/>
            <person name="Lapidus A."/>
            <person name="Lucas S."/>
            <person name="Detter C."/>
            <person name="Zhulin I.B."/>
            <person name="Olsen G.J."/>
            <person name="Whitman W."/>
            <person name="Mukhopadhyay B."/>
            <person name="Bristow J."/>
            <person name="Kyrpides N."/>
        </authorList>
    </citation>
    <scope>NUCLEOTIDE SEQUENCE [LARGE SCALE GENOMIC DNA]</scope>
    <source>
        <strain evidence="14">DSM 2475 / Hrk 5</strain>
    </source>
</reference>
<evidence type="ECO:0000256" key="9">
    <source>
        <dbReference type="ARBA" id="ARBA00048359"/>
    </source>
</evidence>
<evidence type="ECO:0000256" key="1">
    <source>
        <dbReference type="ARBA" id="ARBA00022490"/>
    </source>
</evidence>
<dbReference type="OrthoDB" id="30823at2157"/>
<evidence type="ECO:0000256" key="5">
    <source>
        <dbReference type="ARBA" id="ARBA00022833"/>
    </source>
</evidence>
<keyword evidence="7 10" id="KW-0648">Protein biosynthesis</keyword>
<dbReference type="RefSeq" id="WP_011751805.1">
    <property type="nucleotide sequence ID" value="NC_008698.1"/>
</dbReference>
<comment type="catalytic activity">
    <reaction evidence="9 10">
        <text>tRNA(Ile) + L-isoleucine + ATP = L-isoleucyl-tRNA(Ile) + AMP + diphosphate</text>
        <dbReference type="Rhea" id="RHEA:11060"/>
        <dbReference type="Rhea" id="RHEA-COMP:9666"/>
        <dbReference type="Rhea" id="RHEA-COMP:9695"/>
        <dbReference type="ChEBI" id="CHEBI:30616"/>
        <dbReference type="ChEBI" id="CHEBI:33019"/>
        <dbReference type="ChEBI" id="CHEBI:58045"/>
        <dbReference type="ChEBI" id="CHEBI:78442"/>
        <dbReference type="ChEBI" id="CHEBI:78528"/>
        <dbReference type="ChEBI" id="CHEBI:456215"/>
        <dbReference type="EC" id="6.1.1.5"/>
    </reaction>
</comment>
<dbReference type="GeneID" id="4600715"/>
<dbReference type="InterPro" id="IPR014729">
    <property type="entry name" value="Rossmann-like_a/b/a_fold"/>
</dbReference>
<keyword evidence="3 10" id="KW-0479">Metal-binding</keyword>
<dbReference type="STRING" id="368408.Tpen_0130"/>
<keyword evidence="1 10" id="KW-0963">Cytoplasm</keyword>
<evidence type="ECO:0000259" key="12">
    <source>
        <dbReference type="Pfam" id="PF08264"/>
    </source>
</evidence>
<comment type="function">
    <text evidence="10">Catalyzes the attachment of isoleucine to tRNA(Ile). As IleRS can inadvertently accommodate and process structurally similar amino acids such as valine, to avoid such errors it has two additional distinct tRNA(Ile)-dependent editing activities. One activity is designated as 'pretransfer' editing and involves the hydrolysis of activated Val-AMP. The other activity is designated 'posttransfer' editing and involves deacylation of mischarged Val-tRNA(Ile).</text>
</comment>
<dbReference type="GO" id="GO:0008270">
    <property type="term" value="F:zinc ion binding"/>
    <property type="evidence" value="ECO:0007669"/>
    <property type="project" value="UniProtKB-UniRule"/>
</dbReference>
<dbReference type="InterPro" id="IPR023586">
    <property type="entry name" value="Ile-tRNA-ligase_type2"/>
</dbReference>
<proteinExistence type="inferred from homology"/>